<proteinExistence type="predicted"/>
<dbReference type="AlphaFoldDB" id="A0A974H5I0"/>
<accession>A0A974H5I0</accession>
<name>A0A974H5I0_XENLA</name>
<gene>
    <name evidence="1" type="ORF">XELAEV_18041837mg</name>
</gene>
<dbReference type="PROSITE" id="PS51257">
    <property type="entry name" value="PROKAR_LIPOPROTEIN"/>
    <property type="match status" value="1"/>
</dbReference>
<dbReference type="Proteomes" id="UP000694892">
    <property type="component" value="Chromosome 8S"/>
</dbReference>
<organism evidence="1 2">
    <name type="scientific">Xenopus laevis</name>
    <name type="common">African clawed frog</name>
    <dbReference type="NCBI Taxonomy" id="8355"/>
    <lineage>
        <taxon>Eukaryota</taxon>
        <taxon>Metazoa</taxon>
        <taxon>Chordata</taxon>
        <taxon>Craniata</taxon>
        <taxon>Vertebrata</taxon>
        <taxon>Euteleostomi</taxon>
        <taxon>Amphibia</taxon>
        <taxon>Batrachia</taxon>
        <taxon>Anura</taxon>
        <taxon>Pipoidea</taxon>
        <taxon>Pipidae</taxon>
        <taxon>Xenopodinae</taxon>
        <taxon>Xenopus</taxon>
        <taxon>Xenopus</taxon>
    </lineage>
</organism>
<evidence type="ECO:0000313" key="1">
    <source>
        <dbReference type="EMBL" id="OCT65599.1"/>
    </source>
</evidence>
<dbReference type="EMBL" id="CM004481">
    <property type="protein sequence ID" value="OCT65599.1"/>
    <property type="molecule type" value="Genomic_DNA"/>
</dbReference>
<reference evidence="2" key="1">
    <citation type="journal article" date="2016" name="Nature">
        <title>Genome evolution in the allotetraploid frog Xenopus laevis.</title>
        <authorList>
            <person name="Session A.M."/>
            <person name="Uno Y."/>
            <person name="Kwon T."/>
            <person name="Chapman J.A."/>
            <person name="Toyoda A."/>
            <person name="Takahashi S."/>
            <person name="Fukui A."/>
            <person name="Hikosaka A."/>
            <person name="Suzuki A."/>
            <person name="Kondo M."/>
            <person name="van Heeringen S.J."/>
            <person name="Quigley I."/>
            <person name="Heinz S."/>
            <person name="Ogino H."/>
            <person name="Ochi H."/>
            <person name="Hellsten U."/>
            <person name="Lyons J.B."/>
            <person name="Simakov O."/>
            <person name="Putnam N."/>
            <person name="Stites J."/>
            <person name="Kuroki Y."/>
            <person name="Tanaka T."/>
            <person name="Michiue T."/>
            <person name="Watanabe M."/>
            <person name="Bogdanovic O."/>
            <person name="Lister R."/>
            <person name="Georgiou G."/>
            <person name="Paranjpe S.S."/>
            <person name="van Kruijsbergen I."/>
            <person name="Shu S."/>
            <person name="Carlson J."/>
            <person name="Kinoshita T."/>
            <person name="Ohta Y."/>
            <person name="Mawaribuchi S."/>
            <person name="Jenkins J."/>
            <person name="Grimwood J."/>
            <person name="Schmutz J."/>
            <person name="Mitros T."/>
            <person name="Mozaffari S.V."/>
            <person name="Suzuki Y."/>
            <person name="Haramoto Y."/>
            <person name="Yamamoto T.S."/>
            <person name="Takagi C."/>
            <person name="Heald R."/>
            <person name="Miller K."/>
            <person name="Haudenschild C."/>
            <person name="Kitzman J."/>
            <person name="Nakayama T."/>
            <person name="Izutsu Y."/>
            <person name="Robert J."/>
            <person name="Fortriede J."/>
            <person name="Burns K."/>
            <person name="Lotay V."/>
            <person name="Karimi K."/>
            <person name="Yasuoka Y."/>
            <person name="Dichmann D.S."/>
            <person name="Flajnik M.F."/>
            <person name="Houston D.W."/>
            <person name="Shendure J."/>
            <person name="DuPasquier L."/>
            <person name="Vize P.D."/>
            <person name="Zorn A.M."/>
            <person name="Ito M."/>
            <person name="Marcotte E.M."/>
            <person name="Wallingford J.B."/>
            <person name="Ito Y."/>
            <person name="Asashima M."/>
            <person name="Ueno N."/>
            <person name="Matsuda Y."/>
            <person name="Veenstra G.J."/>
            <person name="Fujiyama A."/>
            <person name="Harland R.M."/>
            <person name="Taira M."/>
            <person name="Rokhsar D.S."/>
        </authorList>
    </citation>
    <scope>NUCLEOTIDE SEQUENCE [LARGE SCALE GENOMIC DNA]</scope>
    <source>
        <strain evidence="2">J</strain>
    </source>
</reference>
<evidence type="ECO:0000313" key="2">
    <source>
        <dbReference type="Proteomes" id="UP000694892"/>
    </source>
</evidence>
<sequence>MGRGRVGVVLFWGQGCDVLGRSHEVSIPVWPGRDCSTWMRKFAEDSSQAKDFNEVWSRTGSRPWYIMMECLKPWVSAKCLSPQKKHLIRPLVEAQMNALYQVAQKMTSTHLQPTEMQYENFPFAQCKAIGGLVCSFT</sequence>
<protein>
    <submittedName>
        <fullName evidence="1">Uncharacterized protein</fullName>
    </submittedName>
</protein>